<evidence type="ECO:0000313" key="4">
    <source>
        <dbReference type="Proteomes" id="UP000673447"/>
    </source>
</evidence>
<reference evidence="3" key="1">
    <citation type="journal article" date="2016" name="Int. J. Syst. Evol. Microbiol.">
        <title>Pseudoxanthomonas helianthi sp. nov., isolated from roots of Jerusalem artichoke (Helianthus tuberosus).</title>
        <authorList>
            <person name="Kittiwongwattana C."/>
            <person name="Thawai C."/>
        </authorList>
    </citation>
    <scope>NUCLEOTIDE SEQUENCE</scope>
    <source>
        <strain evidence="3">110414</strain>
    </source>
</reference>
<dbReference type="SMART" id="SM00332">
    <property type="entry name" value="PP2Cc"/>
    <property type="match status" value="1"/>
</dbReference>
<feature type="region of interest" description="Disordered" evidence="1">
    <location>
        <begin position="266"/>
        <end position="332"/>
    </location>
</feature>
<feature type="compositionally biased region" description="Basic residues" evidence="1">
    <location>
        <begin position="284"/>
        <end position="293"/>
    </location>
</feature>
<accession>A0A940WZT6</accession>
<name>A0A940WZT6_9GAMM</name>
<reference evidence="3" key="2">
    <citation type="submission" date="2021-03" db="EMBL/GenBank/DDBJ databases">
        <authorList>
            <person name="Cao W."/>
        </authorList>
    </citation>
    <scope>NUCLEOTIDE SEQUENCE</scope>
    <source>
        <strain evidence="3">110414</strain>
    </source>
</reference>
<sequence>MASDIGSVRDRNEDRLAVCRAADRYGNSYVLAVVADGIGGLRDGMQCAAISVATIFEAVYVEAQIGQSKPAAWLERALMAANERVYGSYGGRGGTTVAAVLFSEVGRPCWASVGDSRIYAYKDSVLEQLSKDDTIAGQLGRYDDEILERSFLLQFVGMGQELVLSIAEFDKKDEQQILLSTDGVYFVSPDKRLLTQVLNAGRGVDEGVIARRLVEIAKWAGGPDNASAALISAPLPFPASKEKLENCMEIWDSFGDALLTFHTVTERNRQEQSTPEEAAVAQKSKPKRARKQAQKSGSTKTSKKPRKGRIQEDLIEEQAPQVQLSFSKGSKD</sequence>
<dbReference type="CDD" id="cd00143">
    <property type="entry name" value="PP2Cc"/>
    <property type="match status" value="1"/>
</dbReference>
<keyword evidence="4" id="KW-1185">Reference proteome</keyword>
<protein>
    <submittedName>
        <fullName evidence="3">Protein phosphatase 2C domain-containing protein</fullName>
    </submittedName>
</protein>
<organism evidence="3 4">
    <name type="scientific">Pseudoxanthomonas helianthi</name>
    <dbReference type="NCBI Taxonomy" id="1453541"/>
    <lineage>
        <taxon>Bacteria</taxon>
        <taxon>Pseudomonadati</taxon>
        <taxon>Pseudomonadota</taxon>
        <taxon>Gammaproteobacteria</taxon>
        <taxon>Lysobacterales</taxon>
        <taxon>Lysobacteraceae</taxon>
        <taxon>Pseudoxanthomonas</taxon>
    </lineage>
</organism>
<gene>
    <name evidence="3" type="ORF">J5837_04945</name>
</gene>
<evidence type="ECO:0000313" key="3">
    <source>
        <dbReference type="EMBL" id="MBP3983768.1"/>
    </source>
</evidence>
<feature type="compositionally biased region" description="Polar residues" evidence="1">
    <location>
        <begin position="320"/>
        <end position="332"/>
    </location>
</feature>
<dbReference type="EMBL" id="JAGKTC010000001">
    <property type="protein sequence ID" value="MBP3983768.1"/>
    <property type="molecule type" value="Genomic_DNA"/>
</dbReference>
<dbReference type="SUPFAM" id="SSF81606">
    <property type="entry name" value="PP2C-like"/>
    <property type="match status" value="1"/>
</dbReference>
<dbReference type="Gene3D" id="3.60.40.10">
    <property type="entry name" value="PPM-type phosphatase domain"/>
    <property type="match status" value="1"/>
</dbReference>
<evidence type="ECO:0000259" key="2">
    <source>
        <dbReference type="PROSITE" id="PS51746"/>
    </source>
</evidence>
<dbReference type="InterPro" id="IPR036457">
    <property type="entry name" value="PPM-type-like_dom_sf"/>
</dbReference>
<dbReference type="InterPro" id="IPR001932">
    <property type="entry name" value="PPM-type_phosphatase-like_dom"/>
</dbReference>
<evidence type="ECO:0000256" key="1">
    <source>
        <dbReference type="SAM" id="MobiDB-lite"/>
    </source>
</evidence>
<comment type="caution">
    <text evidence="3">The sequence shown here is derived from an EMBL/GenBank/DDBJ whole genome shotgun (WGS) entry which is preliminary data.</text>
</comment>
<dbReference type="RefSeq" id="WP_210535595.1">
    <property type="nucleotide sequence ID" value="NZ_JAGKTC010000001.1"/>
</dbReference>
<dbReference type="AlphaFoldDB" id="A0A940WZT6"/>
<dbReference type="Proteomes" id="UP000673447">
    <property type="component" value="Unassembled WGS sequence"/>
</dbReference>
<proteinExistence type="predicted"/>
<feature type="domain" description="PPM-type phosphatase" evidence="2">
    <location>
        <begin position="1"/>
        <end position="233"/>
    </location>
</feature>
<dbReference type="Pfam" id="PF13672">
    <property type="entry name" value="PP2C_2"/>
    <property type="match status" value="1"/>
</dbReference>
<dbReference type="PROSITE" id="PS51746">
    <property type="entry name" value="PPM_2"/>
    <property type="match status" value="1"/>
</dbReference>